<feature type="compositionally biased region" description="Basic and acidic residues" evidence="1">
    <location>
        <begin position="113"/>
        <end position="137"/>
    </location>
</feature>
<keyword evidence="4" id="KW-1185">Reference proteome</keyword>
<keyword evidence="2" id="KW-0732">Signal</keyword>
<evidence type="ECO:0008006" key="5">
    <source>
        <dbReference type="Google" id="ProtNLM"/>
    </source>
</evidence>
<gene>
    <name evidence="3" type="ORF">GCM10007053_24040</name>
</gene>
<protein>
    <recommendedName>
        <fullName evidence="5">LTXXQ motif family protein</fullName>
    </recommendedName>
</protein>
<evidence type="ECO:0000313" key="4">
    <source>
        <dbReference type="Proteomes" id="UP000644693"/>
    </source>
</evidence>
<sequence>MIMTMTKTTAVIASALALALSAASYADGHCGKNLERMQERLGLSDAQVEEMREIRANGGSREDVRAVLTDEQRSQAQQWREENPDKARKMKSRQQHAQRMHDELNLTDAQVEQMREIRENGGSRDDVNEVLTDEQREQMATWRANRPKRDSNDDSLSF</sequence>
<proteinExistence type="predicted"/>
<feature type="chain" id="PRO_5037655549" description="LTXXQ motif family protein" evidence="2">
    <location>
        <begin position="27"/>
        <end position="158"/>
    </location>
</feature>
<feature type="compositionally biased region" description="Basic and acidic residues" evidence="1">
    <location>
        <begin position="54"/>
        <end position="87"/>
    </location>
</feature>
<dbReference type="EMBL" id="BMYM01000002">
    <property type="protein sequence ID" value="GHD36093.1"/>
    <property type="molecule type" value="Genomic_DNA"/>
</dbReference>
<dbReference type="AlphaFoldDB" id="A0A918XLG4"/>
<evidence type="ECO:0000256" key="1">
    <source>
        <dbReference type="SAM" id="MobiDB-lite"/>
    </source>
</evidence>
<organism evidence="3 4">
    <name type="scientific">Parahalioglobus pacificus</name>
    <dbReference type="NCBI Taxonomy" id="930806"/>
    <lineage>
        <taxon>Bacteria</taxon>
        <taxon>Pseudomonadati</taxon>
        <taxon>Pseudomonadota</taxon>
        <taxon>Gammaproteobacteria</taxon>
        <taxon>Cellvibrionales</taxon>
        <taxon>Halieaceae</taxon>
        <taxon>Parahalioglobus</taxon>
    </lineage>
</organism>
<reference evidence="3" key="2">
    <citation type="submission" date="2020-09" db="EMBL/GenBank/DDBJ databases">
        <authorList>
            <person name="Sun Q."/>
            <person name="Kim S."/>
        </authorList>
    </citation>
    <scope>NUCLEOTIDE SEQUENCE</scope>
    <source>
        <strain evidence="3">KCTC 23430</strain>
    </source>
</reference>
<comment type="caution">
    <text evidence="3">The sequence shown here is derived from an EMBL/GenBank/DDBJ whole genome shotgun (WGS) entry which is preliminary data.</text>
</comment>
<reference evidence="3" key="1">
    <citation type="journal article" date="2014" name="Int. J. Syst. Evol. Microbiol.">
        <title>Complete genome sequence of Corynebacterium casei LMG S-19264T (=DSM 44701T), isolated from a smear-ripened cheese.</title>
        <authorList>
            <consortium name="US DOE Joint Genome Institute (JGI-PGF)"/>
            <person name="Walter F."/>
            <person name="Albersmeier A."/>
            <person name="Kalinowski J."/>
            <person name="Ruckert C."/>
        </authorList>
    </citation>
    <scope>NUCLEOTIDE SEQUENCE</scope>
    <source>
        <strain evidence="3">KCTC 23430</strain>
    </source>
</reference>
<feature type="compositionally biased region" description="Basic residues" evidence="1">
    <location>
        <begin position="88"/>
        <end position="98"/>
    </location>
</feature>
<feature type="signal peptide" evidence="2">
    <location>
        <begin position="1"/>
        <end position="26"/>
    </location>
</feature>
<evidence type="ECO:0000256" key="2">
    <source>
        <dbReference type="SAM" id="SignalP"/>
    </source>
</evidence>
<accession>A0A918XLG4</accession>
<evidence type="ECO:0000313" key="3">
    <source>
        <dbReference type="EMBL" id="GHD36093.1"/>
    </source>
</evidence>
<feature type="region of interest" description="Disordered" evidence="1">
    <location>
        <begin position="54"/>
        <end position="158"/>
    </location>
</feature>
<name>A0A918XLG4_9GAMM</name>
<dbReference type="Proteomes" id="UP000644693">
    <property type="component" value="Unassembled WGS sequence"/>
</dbReference>